<comment type="caution">
    <text evidence="4">The sequence shown here is derived from an EMBL/GenBank/DDBJ whole genome shotgun (WGS) entry which is preliminary data.</text>
</comment>
<dbReference type="AlphaFoldDB" id="A0A5B1LM29"/>
<evidence type="ECO:0000259" key="3">
    <source>
        <dbReference type="PROSITE" id="PS50125"/>
    </source>
</evidence>
<dbReference type="PANTHER" id="PTHR43081">
    <property type="entry name" value="ADENYLATE CYCLASE, TERMINAL-DIFFERENTIATION SPECIFIC-RELATED"/>
    <property type="match status" value="1"/>
</dbReference>
<organism evidence="4 5">
    <name type="scientific">Nocardioides humilatus</name>
    <dbReference type="NCBI Taxonomy" id="2607660"/>
    <lineage>
        <taxon>Bacteria</taxon>
        <taxon>Bacillati</taxon>
        <taxon>Actinomycetota</taxon>
        <taxon>Actinomycetes</taxon>
        <taxon>Propionibacteriales</taxon>
        <taxon>Nocardioidaceae</taxon>
        <taxon>Nocardioides</taxon>
    </lineage>
</organism>
<evidence type="ECO:0000256" key="2">
    <source>
        <dbReference type="SAM" id="Phobius"/>
    </source>
</evidence>
<dbReference type="EMBL" id="VUJV01000001">
    <property type="protein sequence ID" value="KAA1421603.1"/>
    <property type="molecule type" value="Genomic_DNA"/>
</dbReference>
<dbReference type="SMART" id="SM00044">
    <property type="entry name" value="CYCc"/>
    <property type="match status" value="1"/>
</dbReference>
<keyword evidence="5" id="KW-1185">Reference proteome</keyword>
<feature type="transmembrane region" description="Helical" evidence="2">
    <location>
        <begin position="82"/>
        <end position="102"/>
    </location>
</feature>
<keyword evidence="2" id="KW-1133">Transmembrane helix</keyword>
<keyword evidence="2" id="KW-0472">Membrane</keyword>
<feature type="transmembrane region" description="Helical" evidence="2">
    <location>
        <begin position="52"/>
        <end position="73"/>
    </location>
</feature>
<evidence type="ECO:0000256" key="1">
    <source>
        <dbReference type="ARBA" id="ARBA00005381"/>
    </source>
</evidence>
<dbReference type="RefSeq" id="WP_149727063.1">
    <property type="nucleotide sequence ID" value="NZ_VUJV01000001.1"/>
</dbReference>
<comment type="similarity">
    <text evidence="1">Belongs to the adenylyl cyclase class-3 family.</text>
</comment>
<dbReference type="InterPro" id="IPR001054">
    <property type="entry name" value="A/G_cyclase"/>
</dbReference>
<feature type="transmembrane region" description="Helical" evidence="2">
    <location>
        <begin position="20"/>
        <end position="40"/>
    </location>
</feature>
<dbReference type="Pfam" id="PF00211">
    <property type="entry name" value="Guanylate_cyc"/>
    <property type="match status" value="1"/>
</dbReference>
<dbReference type="InterPro" id="IPR050697">
    <property type="entry name" value="Adenylyl/Guanylyl_Cyclase_3/4"/>
</dbReference>
<gene>
    <name evidence="4" type="ORF">F0U44_04820</name>
</gene>
<dbReference type="Gene3D" id="3.30.70.1230">
    <property type="entry name" value="Nucleotide cyclase"/>
    <property type="match status" value="1"/>
</dbReference>
<dbReference type="CDD" id="cd07302">
    <property type="entry name" value="CHD"/>
    <property type="match status" value="1"/>
</dbReference>
<reference evidence="4 5" key="1">
    <citation type="submission" date="2019-09" db="EMBL/GenBank/DDBJ databases">
        <title>Nocardioides panacisoli sp. nov., isolated from the soil of a ginseng field.</title>
        <authorList>
            <person name="Cho C."/>
        </authorList>
    </citation>
    <scope>NUCLEOTIDE SEQUENCE [LARGE SCALE GENOMIC DNA]</scope>
    <source>
        <strain evidence="4 5">BN130099</strain>
    </source>
</reference>
<dbReference type="GO" id="GO:0004016">
    <property type="term" value="F:adenylate cyclase activity"/>
    <property type="evidence" value="ECO:0007669"/>
    <property type="project" value="UniProtKB-ARBA"/>
</dbReference>
<accession>A0A5B1LM29</accession>
<feature type="domain" description="Guanylate cyclase" evidence="3">
    <location>
        <begin position="247"/>
        <end position="382"/>
    </location>
</feature>
<dbReference type="Proteomes" id="UP000325003">
    <property type="component" value="Unassembled WGS sequence"/>
</dbReference>
<sequence>MSMVTRFIEVVTWPTSRKTALLYGALLPFHLVLETTAYLALRQSGGGHDGLFGAFLIAWIAVIALGCVTGMMLDRRGREGRWTAYVFVALYGAAVVTLIHLFGTMSTGFVVFVPAVVSVWAIFYDWAVAKVGVALLIPALLVVVVLERVGTLPYAPVLEGRALDAQSSGAWYLLMGPAAAGCILFSVTLCGLVVGARAQQDVELVTANARLERSSTLISHYLPAQVAEQILGGPEVQAPVPVRRKLTVFFSDLVDFTDLTESLEPEDLSRVLQEYFTAMTAIADRYDATIDDFIGDAVVVLFGAPRVTDDRDHALRAVRMAAEMQDAMAGLNAGWAAAGIDVRLEARMGISTGMATVGNIGSESRTKYTAVGRSMNLAARLQAQCTPGRVLVSHCTWLLVRDEIDCVAMGEVQLKGIAAPVRVYEVSAADAGSTVVDFPVRGWAASSRRAAPAR</sequence>
<dbReference type="PROSITE" id="PS50125">
    <property type="entry name" value="GUANYLATE_CYCLASE_2"/>
    <property type="match status" value="1"/>
</dbReference>
<name>A0A5B1LM29_9ACTN</name>
<evidence type="ECO:0000313" key="4">
    <source>
        <dbReference type="EMBL" id="KAA1421603.1"/>
    </source>
</evidence>
<dbReference type="InterPro" id="IPR029787">
    <property type="entry name" value="Nucleotide_cyclase"/>
</dbReference>
<dbReference type="GO" id="GO:0035556">
    <property type="term" value="P:intracellular signal transduction"/>
    <property type="evidence" value="ECO:0007669"/>
    <property type="project" value="InterPro"/>
</dbReference>
<reference evidence="4 5" key="2">
    <citation type="submission" date="2019-09" db="EMBL/GenBank/DDBJ databases">
        <authorList>
            <person name="Jin C."/>
        </authorList>
    </citation>
    <scope>NUCLEOTIDE SEQUENCE [LARGE SCALE GENOMIC DNA]</scope>
    <source>
        <strain evidence="4 5">BN130099</strain>
    </source>
</reference>
<dbReference type="GO" id="GO:0006171">
    <property type="term" value="P:cAMP biosynthetic process"/>
    <property type="evidence" value="ECO:0007669"/>
    <property type="project" value="TreeGrafter"/>
</dbReference>
<evidence type="ECO:0000313" key="5">
    <source>
        <dbReference type="Proteomes" id="UP000325003"/>
    </source>
</evidence>
<dbReference type="PANTHER" id="PTHR43081:SF18">
    <property type="entry name" value="BLL7624 PROTEIN"/>
    <property type="match status" value="1"/>
</dbReference>
<dbReference type="SUPFAM" id="SSF55073">
    <property type="entry name" value="Nucleotide cyclase"/>
    <property type="match status" value="1"/>
</dbReference>
<proteinExistence type="inferred from homology"/>
<protein>
    <submittedName>
        <fullName evidence="4">Adenylate/guanylate cyclase domain-containing protein</fullName>
    </submittedName>
</protein>
<feature type="transmembrane region" description="Helical" evidence="2">
    <location>
        <begin position="108"/>
        <end position="124"/>
    </location>
</feature>
<keyword evidence="2" id="KW-0812">Transmembrane</keyword>
<feature type="transmembrane region" description="Helical" evidence="2">
    <location>
        <begin position="131"/>
        <end position="150"/>
    </location>
</feature>
<feature type="transmembrane region" description="Helical" evidence="2">
    <location>
        <begin position="170"/>
        <end position="194"/>
    </location>
</feature>